<dbReference type="KEGG" id="glj:GKIL_2493"/>
<dbReference type="GO" id="GO:0008360">
    <property type="term" value="P:regulation of cell shape"/>
    <property type="evidence" value="ECO:0007669"/>
    <property type="project" value="UniProtKB-KW"/>
</dbReference>
<dbReference type="GO" id="GO:0051301">
    <property type="term" value="P:cell division"/>
    <property type="evidence" value="ECO:0007669"/>
    <property type="project" value="UniProtKB-KW"/>
</dbReference>
<dbReference type="RefSeq" id="WP_023173922.1">
    <property type="nucleotide sequence ID" value="NC_022600.1"/>
</dbReference>
<keyword evidence="5 16" id="KW-0963">Cytoplasm</keyword>
<dbReference type="InterPro" id="IPR036635">
    <property type="entry name" value="MurB_C_sf"/>
</dbReference>
<dbReference type="GO" id="GO:0005829">
    <property type="term" value="C:cytosol"/>
    <property type="evidence" value="ECO:0007669"/>
    <property type="project" value="TreeGrafter"/>
</dbReference>
<evidence type="ECO:0000256" key="13">
    <source>
        <dbReference type="ARBA" id="ARBA00023306"/>
    </source>
</evidence>
<evidence type="ECO:0000256" key="7">
    <source>
        <dbReference type="ARBA" id="ARBA00022630"/>
    </source>
</evidence>
<evidence type="ECO:0000259" key="17">
    <source>
        <dbReference type="PROSITE" id="PS51387"/>
    </source>
</evidence>
<dbReference type="InterPro" id="IPR016167">
    <property type="entry name" value="FAD-bd_PCMH_sub1"/>
</dbReference>
<keyword evidence="12 16" id="KW-0560">Oxidoreductase</keyword>
<dbReference type="Gene3D" id="3.30.43.10">
    <property type="entry name" value="Uridine Diphospho-n-acetylenolpyruvylglucosamine Reductase, domain 2"/>
    <property type="match status" value="1"/>
</dbReference>
<accession>U5QMA3</accession>
<comment type="subcellular location">
    <subcellularLocation>
        <location evidence="3 16">Cytoplasm</location>
    </subcellularLocation>
</comment>
<sequence length="305" mass="33288">MKDQLQASAPLALLTAYQVGGPAQWYLQPTRERVLDETLAWARREGLPVTIIGAGTNLLISDSGISGLVVHLRSWRGFKTPEDGVLEAKAGESIAALAYQMARRGWSGLEWAVGVPGSVGGAVVMNAGAHGAQLSDSLESIEVLTESGERRRVSAAELDLGYRTSNLQERDWVVLSARLRLEPGCGPEKLLARLDEYNAFRHRTQPSGYPNCGSVFRNPQGDKKAGWMLDRSGLKGHQIGAAQVAEQHANFILNRGGATARDILTLMAHMRERVLSDWGIALEPEVRFLGSGLLWSFEHHRFASI</sequence>
<dbReference type="InterPro" id="IPR036318">
    <property type="entry name" value="FAD-bd_PCMH-like_sf"/>
</dbReference>
<dbReference type="SUPFAM" id="SSF56194">
    <property type="entry name" value="Uridine diphospho-N-Acetylenolpyruvylglucosamine reductase, MurB, C-terminal domain"/>
    <property type="match status" value="1"/>
</dbReference>
<evidence type="ECO:0000256" key="5">
    <source>
        <dbReference type="ARBA" id="ARBA00022490"/>
    </source>
</evidence>
<keyword evidence="11 16" id="KW-0573">Peptidoglycan synthesis</keyword>
<gene>
    <name evidence="16 18" type="primary">murB</name>
    <name evidence="18" type="ORF">GKIL_2493</name>
</gene>
<dbReference type="PANTHER" id="PTHR21071:SF4">
    <property type="entry name" value="UDP-N-ACETYLENOLPYRUVOYLGLUCOSAMINE REDUCTASE"/>
    <property type="match status" value="1"/>
</dbReference>
<evidence type="ECO:0000256" key="10">
    <source>
        <dbReference type="ARBA" id="ARBA00022960"/>
    </source>
</evidence>
<evidence type="ECO:0000256" key="8">
    <source>
        <dbReference type="ARBA" id="ARBA00022827"/>
    </source>
</evidence>
<dbReference type="InterPro" id="IPR016169">
    <property type="entry name" value="FAD-bd_PCMH_sub2"/>
</dbReference>
<keyword evidence="14 16" id="KW-0961">Cell wall biogenesis/degradation</keyword>
<dbReference type="NCBIfam" id="TIGR00179">
    <property type="entry name" value="murB"/>
    <property type="match status" value="1"/>
</dbReference>
<dbReference type="InterPro" id="IPR016166">
    <property type="entry name" value="FAD-bd_PCMH"/>
</dbReference>
<dbReference type="HAMAP" id="MF_00037">
    <property type="entry name" value="MurB"/>
    <property type="match status" value="1"/>
</dbReference>
<evidence type="ECO:0000256" key="12">
    <source>
        <dbReference type="ARBA" id="ARBA00023002"/>
    </source>
</evidence>
<dbReference type="InterPro" id="IPR006094">
    <property type="entry name" value="Oxid_FAD_bind_N"/>
</dbReference>
<proteinExistence type="inferred from homology"/>
<dbReference type="Pfam" id="PF01565">
    <property type="entry name" value="FAD_binding_4"/>
    <property type="match status" value="1"/>
</dbReference>
<keyword evidence="9 16" id="KW-0521">NADP</keyword>
<dbReference type="GO" id="GO:0009252">
    <property type="term" value="P:peptidoglycan biosynthetic process"/>
    <property type="evidence" value="ECO:0007669"/>
    <property type="project" value="UniProtKB-UniRule"/>
</dbReference>
<evidence type="ECO:0000256" key="4">
    <source>
        <dbReference type="ARBA" id="ARBA00004752"/>
    </source>
</evidence>
<comment type="similarity">
    <text evidence="16">Belongs to the MurB family.</text>
</comment>
<dbReference type="NCBIfam" id="NF010480">
    <property type="entry name" value="PRK13905.1"/>
    <property type="match status" value="1"/>
</dbReference>
<organism evidence="18 19">
    <name type="scientific">Gloeobacter kilaueensis (strain ATCC BAA-2537 / CCAP 1431/1 / ULC 316 / JS1)</name>
    <dbReference type="NCBI Taxonomy" id="1183438"/>
    <lineage>
        <taxon>Bacteria</taxon>
        <taxon>Bacillati</taxon>
        <taxon>Cyanobacteriota</taxon>
        <taxon>Cyanophyceae</taxon>
        <taxon>Gloeobacterales</taxon>
        <taxon>Gloeobacteraceae</taxon>
        <taxon>Gloeobacter</taxon>
    </lineage>
</organism>
<dbReference type="UniPathway" id="UPA00219"/>
<dbReference type="PANTHER" id="PTHR21071">
    <property type="entry name" value="UDP-N-ACETYLENOLPYRUVOYLGLUCOSAMINE REDUCTASE"/>
    <property type="match status" value="1"/>
</dbReference>
<evidence type="ECO:0000256" key="6">
    <source>
        <dbReference type="ARBA" id="ARBA00022618"/>
    </source>
</evidence>
<keyword evidence="6 16" id="KW-0132">Cell division</keyword>
<dbReference type="InterPro" id="IPR003170">
    <property type="entry name" value="MurB"/>
</dbReference>
<evidence type="ECO:0000256" key="2">
    <source>
        <dbReference type="ARBA" id="ARBA00003921"/>
    </source>
</evidence>
<dbReference type="AlphaFoldDB" id="U5QMA3"/>
<protein>
    <recommendedName>
        <fullName evidence="16">UDP-N-acetylenolpyruvoylglucosamine reductase</fullName>
        <ecNumber evidence="16">1.3.1.98</ecNumber>
    </recommendedName>
    <alternativeName>
        <fullName evidence="16">UDP-N-acetylmuramate dehydrogenase</fullName>
    </alternativeName>
</protein>
<dbReference type="GO" id="GO:0071949">
    <property type="term" value="F:FAD binding"/>
    <property type="evidence" value="ECO:0007669"/>
    <property type="project" value="InterPro"/>
</dbReference>
<feature type="active site" description="Proton donor" evidence="16">
    <location>
        <position position="214"/>
    </location>
</feature>
<feature type="active site" evidence="16">
    <location>
        <position position="285"/>
    </location>
</feature>
<dbReference type="HOGENOM" id="CLU_035304_1_1_3"/>
<keyword evidence="7 16" id="KW-0285">Flavoprotein</keyword>
<keyword evidence="19" id="KW-1185">Reference proteome</keyword>
<dbReference type="eggNOG" id="COG0812">
    <property type="taxonomic scope" value="Bacteria"/>
</dbReference>
<evidence type="ECO:0000256" key="3">
    <source>
        <dbReference type="ARBA" id="ARBA00004496"/>
    </source>
</evidence>
<comment type="catalytic activity">
    <reaction evidence="15 16">
        <text>UDP-N-acetyl-alpha-D-muramate + NADP(+) = UDP-N-acetyl-3-O-(1-carboxyvinyl)-alpha-D-glucosamine + NADPH + H(+)</text>
        <dbReference type="Rhea" id="RHEA:12248"/>
        <dbReference type="ChEBI" id="CHEBI:15378"/>
        <dbReference type="ChEBI" id="CHEBI:57783"/>
        <dbReference type="ChEBI" id="CHEBI:58349"/>
        <dbReference type="ChEBI" id="CHEBI:68483"/>
        <dbReference type="ChEBI" id="CHEBI:70757"/>
        <dbReference type="EC" id="1.3.1.98"/>
    </reaction>
</comment>
<keyword evidence="8 16" id="KW-0274">FAD</keyword>
<dbReference type="Pfam" id="PF02873">
    <property type="entry name" value="MurB_C"/>
    <property type="match status" value="1"/>
</dbReference>
<dbReference type="GO" id="GO:0071555">
    <property type="term" value="P:cell wall organization"/>
    <property type="evidence" value="ECO:0007669"/>
    <property type="project" value="UniProtKB-KW"/>
</dbReference>
<evidence type="ECO:0000256" key="14">
    <source>
        <dbReference type="ARBA" id="ARBA00023316"/>
    </source>
</evidence>
<evidence type="ECO:0000256" key="11">
    <source>
        <dbReference type="ARBA" id="ARBA00022984"/>
    </source>
</evidence>
<dbReference type="PROSITE" id="PS51387">
    <property type="entry name" value="FAD_PCMH"/>
    <property type="match status" value="1"/>
</dbReference>
<comment type="function">
    <text evidence="2 16">Cell wall formation.</text>
</comment>
<dbReference type="OrthoDB" id="9804753at2"/>
<comment type="pathway">
    <text evidence="4 16">Cell wall biogenesis; peptidoglycan biosynthesis.</text>
</comment>
<feature type="domain" description="FAD-binding PCMH-type" evidence="17">
    <location>
        <begin position="18"/>
        <end position="184"/>
    </location>
</feature>
<comment type="cofactor">
    <cofactor evidence="1 16">
        <name>FAD</name>
        <dbReference type="ChEBI" id="CHEBI:57692"/>
    </cofactor>
</comment>
<reference evidence="18 19" key="1">
    <citation type="journal article" date="2013" name="PLoS ONE">
        <title>Cultivation and Complete Genome Sequencing of Gloeobacter kilaueensis sp. nov., from a Lava Cave in Kilauea Caldera, Hawai'i.</title>
        <authorList>
            <person name="Saw J.H."/>
            <person name="Schatz M."/>
            <person name="Brown M.V."/>
            <person name="Kunkel D.D."/>
            <person name="Foster J.S."/>
            <person name="Shick H."/>
            <person name="Christensen S."/>
            <person name="Hou S."/>
            <person name="Wan X."/>
            <person name="Donachie S.P."/>
        </authorList>
    </citation>
    <scope>NUCLEOTIDE SEQUENCE [LARGE SCALE GENOMIC DNA]</scope>
    <source>
        <strain evidence="19">JS</strain>
    </source>
</reference>
<dbReference type="SUPFAM" id="SSF56176">
    <property type="entry name" value="FAD-binding/transporter-associated domain-like"/>
    <property type="match status" value="1"/>
</dbReference>
<dbReference type="PATRIC" id="fig|1183438.3.peg.2452"/>
<evidence type="ECO:0000256" key="1">
    <source>
        <dbReference type="ARBA" id="ARBA00001974"/>
    </source>
</evidence>
<dbReference type="Proteomes" id="UP000017396">
    <property type="component" value="Chromosome"/>
</dbReference>
<evidence type="ECO:0000313" key="19">
    <source>
        <dbReference type="Proteomes" id="UP000017396"/>
    </source>
</evidence>
<evidence type="ECO:0000256" key="9">
    <source>
        <dbReference type="ARBA" id="ARBA00022857"/>
    </source>
</evidence>
<name>U5QMA3_GLOK1</name>
<keyword evidence="10 16" id="KW-0133">Cell shape</keyword>
<dbReference type="InterPro" id="IPR011601">
    <property type="entry name" value="MurB_C"/>
</dbReference>
<dbReference type="EMBL" id="CP003587">
    <property type="protein sequence ID" value="AGY58739.1"/>
    <property type="molecule type" value="Genomic_DNA"/>
</dbReference>
<evidence type="ECO:0000256" key="15">
    <source>
        <dbReference type="ARBA" id="ARBA00048914"/>
    </source>
</evidence>
<dbReference type="EC" id="1.3.1.98" evidence="16"/>
<dbReference type="Gene3D" id="3.90.78.10">
    <property type="entry name" value="UDP-N-acetylenolpyruvoylglucosamine reductase, C-terminal domain"/>
    <property type="match status" value="1"/>
</dbReference>
<dbReference type="GO" id="GO:0008762">
    <property type="term" value="F:UDP-N-acetylmuramate dehydrogenase activity"/>
    <property type="evidence" value="ECO:0007669"/>
    <property type="project" value="UniProtKB-UniRule"/>
</dbReference>
<keyword evidence="13 16" id="KW-0131">Cell cycle</keyword>
<evidence type="ECO:0000256" key="16">
    <source>
        <dbReference type="HAMAP-Rule" id="MF_00037"/>
    </source>
</evidence>
<feature type="active site" evidence="16">
    <location>
        <position position="163"/>
    </location>
</feature>
<dbReference type="Gene3D" id="3.30.465.10">
    <property type="match status" value="1"/>
</dbReference>
<dbReference type="STRING" id="1183438.GKIL_2493"/>
<evidence type="ECO:0000313" key="18">
    <source>
        <dbReference type="EMBL" id="AGY58739.1"/>
    </source>
</evidence>